<comment type="caution">
    <text evidence="1">The sequence shown here is derived from an EMBL/GenBank/DDBJ whole genome shotgun (WGS) entry which is preliminary data.</text>
</comment>
<reference evidence="1" key="2">
    <citation type="submission" date="2021-04" db="EMBL/GenBank/DDBJ databases">
        <authorList>
            <person name="Podell S."/>
        </authorList>
    </citation>
    <scope>NUCLEOTIDE SEQUENCE</scope>
    <source>
        <strain evidence="1">Hildebrandi</strain>
    </source>
</reference>
<organism evidence="1 2">
    <name type="scientific">Nitzschia inconspicua</name>
    <dbReference type="NCBI Taxonomy" id="303405"/>
    <lineage>
        <taxon>Eukaryota</taxon>
        <taxon>Sar</taxon>
        <taxon>Stramenopiles</taxon>
        <taxon>Ochrophyta</taxon>
        <taxon>Bacillariophyta</taxon>
        <taxon>Bacillariophyceae</taxon>
        <taxon>Bacillariophycidae</taxon>
        <taxon>Bacillariales</taxon>
        <taxon>Bacillariaceae</taxon>
        <taxon>Nitzschia</taxon>
    </lineage>
</organism>
<dbReference type="AlphaFoldDB" id="A0A9K3K6Z6"/>
<sequence>MWTGEIRSCGKGCTLMENPCAAALKFGCAWILASIKGVTHRLEDKRCVNLFITHAITDFHILQQRLDPSVADCYQWCYSKLKFAECCAKDLWSLWIQQFAAAGCFPTSFLGSAGCRATIFLA</sequence>
<accession>A0A9K3K6Z6</accession>
<reference evidence="1" key="1">
    <citation type="journal article" date="2021" name="Sci. Rep.">
        <title>Diploid genomic architecture of Nitzschia inconspicua, an elite biomass production diatom.</title>
        <authorList>
            <person name="Oliver A."/>
            <person name="Podell S."/>
            <person name="Pinowska A."/>
            <person name="Traller J.C."/>
            <person name="Smith S.R."/>
            <person name="McClure R."/>
            <person name="Beliaev A."/>
            <person name="Bohutskyi P."/>
            <person name="Hill E.A."/>
            <person name="Rabines A."/>
            <person name="Zheng H."/>
            <person name="Allen L.Z."/>
            <person name="Kuo A."/>
            <person name="Grigoriev I.V."/>
            <person name="Allen A.E."/>
            <person name="Hazlebeck D."/>
            <person name="Allen E.E."/>
        </authorList>
    </citation>
    <scope>NUCLEOTIDE SEQUENCE</scope>
    <source>
        <strain evidence="1">Hildebrandi</strain>
    </source>
</reference>
<evidence type="ECO:0000313" key="1">
    <source>
        <dbReference type="EMBL" id="KAG7337518.1"/>
    </source>
</evidence>
<evidence type="ECO:0000313" key="2">
    <source>
        <dbReference type="Proteomes" id="UP000693970"/>
    </source>
</evidence>
<dbReference type="Proteomes" id="UP000693970">
    <property type="component" value="Unassembled WGS sequence"/>
</dbReference>
<keyword evidence="2" id="KW-1185">Reference proteome</keyword>
<protein>
    <submittedName>
        <fullName evidence="1">Uncharacterized protein</fullName>
    </submittedName>
</protein>
<proteinExistence type="predicted"/>
<name>A0A9K3K6Z6_9STRA</name>
<gene>
    <name evidence="1" type="ORF">IV203_018964</name>
</gene>
<dbReference type="EMBL" id="JAGRRH010000081">
    <property type="protein sequence ID" value="KAG7337518.1"/>
    <property type="molecule type" value="Genomic_DNA"/>
</dbReference>